<reference evidence="1 2" key="1">
    <citation type="submission" date="2020-02" db="EMBL/GenBank/DDBJ databases">
        <authorList>
            <person name="Ferguson B K."/>
        </authorList>
    </citation>
    <scope>NUCLEOTIDE SEQUENCE [LARGE SCALE GENOMIC DNA]</scope>
</reference>
<feature type="non-terminal residue" evidence="1">
    <location>
        <position position="197"/>
    </location>
</feature>
<gene>
    <name evidence="1" type="ORF">NTEN_LOCUS8256</name>
</gene>
<dbReference type="AlphaFoldDB" id="A0A6H5GLH5"/>
<evidence type="ECO:0000313" key="1">
    <source>
        <dbReference type="EMBL" id="CAB0002469.1"/>
    </source>
</evidence>
<accession>A0A6H5GLH5</accession>
<dbReference type="EMBL" id="CADCXU010012379">
    <property type="protein sequence ID" value="CAB0002469.1"/>
    <property type="molecule type" value="Genomic_DNA"/>
</dbReference>
<name>A0A6H5GLH5_9HEMI</name>
<dbReference type="Proteomes" id="UP000479000">
    <property type="component" value="Unassembled WGS sequence"/>
</dbReference>
<proteinExistence type="predicted"/>
<keyword evidence="2" id="KW-1185">Reference proteome</keyword>
<evidence type="ECO:0000313" key="2">
    <source>
        <dbReference type="Proteomes" id="UP000479000"/>
    </source>
</evidence>
<protein>
    <submittedName>
        <fullName evidence="1">Uncharacterized protein</fullName>
    </submittedName>
</protein>
<sequence>MFHLCRVEGEFRRVVPLGRLPLQMVRGQIVDDYFEHVIGILHVDEVWDPMEDGLMVVWRYVDQFWLTQLDRKPVQQVYHLLVQLQMVGAFQELLHVLHWRDHVVDLRQPVKSFGRFVHYMLRIRDQPYIIARRDNRLILVYEVYAPKNYMDTWTGDFENSGCGSVTRLTYASFFSSFSTSRTPTRLHSKTPSANSGE</sequence>
<organism evidence="1 2">
    <name type="scientific">Nesidiocoris tenuis</name>
    <dbReference type="NCBI Taxonomy" id="355587"/>
    <lineage>
        <taxon>Eukaryota</taxon>
        <taxon>Metazoa</taxon>
        <taxon>Ecdysozoa</taxon>
        <taxon>Arthropoda</taxon>
        <taxon>Hexapoda</taxon>
        <taxon>Insecta</taxon>
        <taxon>Pterygota</taxon>
        <taxon>Neoptera</taxon>
        <taxon>Paraneoptera</taxon>
        <taxon>Hemiptera</taxon>
        <taxon>Heteroptera</taxon>
        <taxon>Panheteroptera</taxon>
        <taxon>Cimicomorpha</taxon>
        <taxon>Miridae</taxon>
        <taxon>Dicyphina</taxon>
        <taxon>Nesidiocoris</taxon>
    </lineage>
</organism>